<dbReference type="Gene3D" id="3.40.50.720">
    <property type="entry name" value="NAD(P)-binding Rossmann-like Domain"/>
    <property type="match status" value="1"/>
</dbReference>
<name>A0A0U3TCH9_9ACTN</name>
<dbReference type="PANTHER" id="PTHR43391">
    <property type="entry name" value="RETINOL DEHYDROGENASE-RELATED"/>
    <property type="match status" value="1"/>
</dbReference>
<dbReference type="Pfam" id="PF00106">
    <property type="entry name" value="adh_short"/>
    <property type="match status" value="1"/>
</dbReference>
<protein>
    <submittedName>
        <fullName evidence="4">Short-chain dehydrogenase</fullName>
    </submittedName>
</protein>
<dbReference type="GO" id="GO:0016491">
    <property type="term" value="F:oxidoreductase activity"/>
    <property type="evidence" value="ECO:0007669"/>
    <property type="project" value="UniProtKB-KW"/>
</dbReference>
<dbReference type="PRINTS" id="PR00081">
    <property type="entry name" value="GDHRDH"/>
</dbReference>
<dbReference type="InterPro" id="IPR002347">
    <property type="entry name" value="SDR_fam"/>
</dbReference>
<dbReference type="STRING" id="2041.AERYTH_00250"/>
<dbReference type="PANTHER" id="PTHR43391:SF86">
    <property type="entry name" value="SHORT-CHAIN DEHYDROGENASE_REDUCTASE FAMILY PROTEIN"/>
    <property type="match status" value="1"/>
</dbReference>
<sequence length="271" mass="29321">MSIFVPGTRVLVTGAASGLGLALVTQLAEQGCRVLATDVHAEVPEVLQALAAAHPEVSYRTLDVTSDVDWSTVRDHVVETWDGLDVLFNNAGVAAGGRIELSEMDQWQWIVDINLLGVVRGCRTFVPLLKQQGRGTIVNTASAAGLIHPPRMSEYNSVKAGVVALSETLFHELKPSGIQVSVVCPTFFKTNLTSSLRGKDESAQKSAAKLIDGSKRTAADIAAIVIAEVEKGRHIVLTDREGKLAYAAKRFLRPLYYREMAKAAVRMGRRD</sequence>
<dbReference type="RefSeq" id="WP_067853064.1">
    <property type="nucleotide sequence ID" value="NZ_CP011502.1"/>
</dbReference>
<reference evidence="4 5" key="1">
    <citation type="journal article" date="1991" name="Int. J. Syst. Bacteriol.">
        <title>Description of the erythromycin-producing bacterium Arthrobacter sp. strain NRRL B-3381 as Aeromicrobium erythreum gen. nov., sp. nov.</title>
        <authorList>
            <person name="Miller E.S."/>
            <person name="Woese C.R."/>
            <person name="Brenner S."/>
        </authorList>
    </citation>
    <scope>NUCLEOTIDE SEQUENCE [LARGE SCALE GENOMIC DNA]</scope>
    <source>
        <strain evidence="4 5">AR18</strain>
    </source>
</reference>
<proteinExistence type="inferred from homology"/>
<dbReference type="KEGG" id="aer:AERYTH_00250"/>
<dbReference type="PATRIC" id="fig|2041.4.peg.50"/>
<evidence type="ECO:0000256" key="2">
    <source>
        <dbReference type="ARBA" id="ARBA00023002"/>
    </source>
</evidence>
<gene>
    <name evidence="4" type="ORF">AERYTH_00250</name>
</gene>
<evidence type="ECO:0000256" key="3">
    <source>
        <dbReference type="RuleBase" id="RU000363"/>
    </source>
</evidence>
<evidence type="ECO:0000313" key="4">
    <source>
        <dbReference type="EMBL" id="ALX03239.1"/>
    </source>
</evidence>
<organism evidence="4 5">
    <name type="scientific">Aeromicrobium erythreum</name>
    <dbReference type="NCBI Taxonomy" id="2041"/>
    <lineage>
        <taxon>Bacteria</taxon>
        <taxon>Bacillati</taxon>
        <taxon>Actinomycetota</taxon>
        <taxon>Actinomycetes</taxon>
        <taxon>Propionibacteriales</taxon>
        <taxon>Nocardioidaceae</taxon>
        <taxon>Aeromicrobium</taxon>
    </lineage>
</organism>
<comment type="similarity">
    <text evidence="1 3">Belongs to the short-chain dehydrogenases/reductases (SDR) family.</text>
</comment>
<dbReference type="GO" id="GO:0005829">
    <property type="term" value="C:cytosol"/>
    <property type="evidence" value="ECO:0007669"/>
    <property type="project" value="TreeGrafter"/>
</dbReference>
<dbReference type="SUPFAM" id="SSF51735">
    <property type="entry name" value="NAD(P)-binding Rossmann-fold domains"/>
    <property type="match status" value="1"/>
</dbReference>
<dbReference type="CDD" id="cd05233">
    <property type="entry name" value="SDR_c"/>
    <property type="match status" value="1"/>
</dbReference>
<keyword evidence="2" id="KW-0560">Oxidoreductase</keyword>
<keyword evidence="5" id="KW-1185">Reference proteome</keyword>
<dbReference type="EMBL" id="CP011502">
    <property type="protein sequence ID" value="ALX03239.1"/>
    <property type="molecule type" value="Genomic_DNA"/>
</dbReference>
<dbReference type="AlphaFoldDB" id="A0A0U3TCH9"/>
<dbReference type="PRINTS" id="PR00080">
    <property type="entry name" value="SDRFAMILY"/>
</dbReference>
<dbReference type="OrthoDB" id="9775296at2"/>
<accession>A0A0U3TCH9</accession>
<evidence type="ECO:0000313" key="5">
    <source>
        <dbReference type="Proteomes" id="UP000067689"/>
    </source>
</evidence>
<dbReference type="Proteomes" id="UP000067689">
    <property type="component" value="Chromosome"/>
</dbReference>
<dbReference type="NCBIfam" id="NF004196">
    <property type="entry name" value="PRK05650.1"/>
    <property type="match status" value="1"/>
</dbReference>
<evidence type="ECO:0000256" key="1">
    <source>
        <dbReference type="ARBA" id="ARBA00006484"/>
    </source>
</evidence>
<dbReference type="InterPro" id="IPR036291">
    <property type="entry name" value="NAD(P)-bd_dom_sf"/>
</dbReference>